<accession>A0AAW2Z0N0</accession>
<protein>
    <submittedName>
        <fullName evidence="2">Uncharacterized protein</fullName>
    </submittedName>
</protein>
<comment type="caution">
    <text evidence="2">The sequence shown here is derived from an EMBL/GenBank/DDBJ whole genome shotgun (WGS) entry which is preliminary data.</text>
</comment>
<proteinExistence type="predicted"/>
<organism evidence="2 3">
    <name type="scientific">Acrasis kona</name>
    <dbReference type="NCBI Taxonomy" id="1008807"/>
    <lineage>
        <taxon>Eukaryota</taxon>
        <taxon>Discoba</taxon>
        <taxon>Heterolobosea</taxon>
        <taxon>Tetramitia</taxon>
        <taxon>Eutetramitia</taxon>
        <taxon>Acrasidae</taxon>
        <taxon>Acrasis</taxon>
    </lineage>
</organism>
<dbReference type="EMBL" id="JAOPGA020000894">
    <property type="protein sequence ID" value="KAL0482818.1"/>
    <property type="molecule type" value="Genomic_DNA"/>
</dbReference>
<dbReference type="Proteomes" id="UP001431209">
    <property type="component" value="Unassembled WGS sequence"/>
</dbReference>
<evidence type="ECO:0000313" key="3">
    <source>
        <dbReference type="Proteomes" id="UP001431209"/>
    </source>
</evidence>
<evidence type="ECO:0000256" key="1">
    <source>
        <dbReference type="SAM" id="MobiDB-lite"/>
    </source>
</evidence>
<dbReference type="AlphaFoldDB" id="A0AAW2Z0N0"/>
<name>A0AAW2Z0N0_9EUKA</name>
<gene>
    <name evidence="2" type="ORF">AKO1_014208</name>
</gene>
<reference evidence="2 3" key="1">
    <citation type="submission" date="2024-03" db="EMBL/GenBank/DDBJ databases">
        <title>The Acrasis kona genome and developmental transcriptomes reveal deep origins of eukaryotic multicellular pathways.</title>
        <authorList>
            <person name="Sheikh S."/>
            <person name="Fu C.-J."/>
            <person name="Brown M.W."/>
            <person name="Baldauf S.L."/>
        </authorList>
    </citation>
    <scope>NUCLEOTIDE SEQUENCE [LARGE SCALE GENOMIC DNA]</scope>
    <source>
        <strain evidence="2 3">ATCC MYA-3509</strain>
    </source>
</reference>
<keyword evidence="3" id="KW-1185">Reference proteome</keyword>
<evidence type="ECO:0000313" key="2">
    <source>
        <dbReference type="EMBL" id="KAL0482818.1"/>
    </source>
</evidence>
<feature type="region of interest" description="Disordered" evidence="1">
    <location>
        <begin position="225"/>
        <end position="252"/>
    </location>
</feature>
<sequence>MQRDLSPSSYLAEELGKPIGDYSFDFVLKSDEESIFDERLDAKDFSPLPHVHLEEKEDKDTTNKGGWTTVTRSATVCGAGENLHLYLGTRKDRDSNCEDIESTYFSSITYELRQRATGNFLGDTELLSQLQVVDPVSGEEILKNNKAILKGVTDSTLEKKMDDNPYFETTIRFKFTDVSYHHDRKPFALRVNLYRHQDTDNPILIKQSQPIMVFARKKQLTSTSTLSTEDADLKPKKRKRKEQHVEEPSSKVSKLSNFDMFKEKLEVMCQHMKKMSKENREEAYKEIISKMYSFDPVDSCYQQIPVITDTDFDIK</sequence>